<dbReference type="Proteomes" id="UP000019478">
    <property type="component" value="Unassembled WGS sequence"/>
</dbReference>
<feature type="region of interest" description="Disordered" evidence="1">
    <location>
        <begin position="241"/>
        <end position="292"/>
    </location>
</feature>
<keyword evidence="3" id="KW-1185">Reference proteome</keyword>
<evidence type="ECO:0000313" key="2">
    <source>
        <dbReference type="EMBL" id="EXJ79769.1"/>
    </source>
</evidence>
<protein>
    <submittedName>
        <fullName evidence="2">Uncharacterized protein</fullName>
    </submittedName>
</protein>
<feature type="region of interest" description="Disordered" evidence="1">
    <location>
        <begin position="1"/>
        <end position="34"/>
    </location>
</feature>
<dbReference type="OrthoDB" id="5556956at2759"/>
<feature type="region of interest" description="Disordered" evidence="1">
    <location>
        <begin position="53"/>
        <end position="93"/>
    </location>
</feature>
<dbReference type="PANTHER" id="PTHR28096:SF1">
    <property type="entry name" value="PROTEIN FAF1"/>
    <property type="match status" value="1"/>
</dbReference>
<feature type="compositionally biased region" description="Basic and acidic residues" evidence="1">
    <location>
        <begin position="135"/>
        <end position="144"/>
    </location>
</feature>
<dbReference type="HOGENOM" id="CLU_054969_0_0_1"/>
<dbReference type="Pfam" id="PF15375">
    <property type="entry name" value="FSAF1"/>
    <property type="match status" value="1"/>
</dbReference>
<reference evidence="2 3" key="1">
    <citation type="submission" date="2013-03" db="EMBL/GenBank/DDBJ databases">
        <title>The Genome Sequence of Capronia epimyces CBS 606.96.</title>
        <authorList>
            <consortium name="The Broad Institute Genomics Platform"/>
            <person name="Cuomo C."/>
            <person name="de Hoog S."/>
            <person name="Gorbushina A."/>
            <person name="Walker B."/>
            <person name="Young S.K."/>
            <person name="Zeng Q."/>
            <person name="Gargeya S."/>
            <person name="Fitzgerald M."/>
            <person name="Haas B."/>
            <person name="Abouelleil A."/>
            <person name="Allen A.W."/>
            <person name="Alvarado L."/>
            <person name="Arachchi H.M."/>
            <person name="Berlin A.M."/>
            <person name="Chapman S.B."/>
            <person name="Gainer-Dewar J."/>
            <person name="Goldberg J."/>
            <person name="Griggs A."/>
            <person name="Gujja S."/>
            <person name="Hansen M."/>
            <person name="Howarth C."/>
            <person name="Imamovic A."/>
            <person name="Ireland A."/>
            <person name="Larimer J."/>
            <person name="McCowan C."/>
            <person name="Murphy C."/>
            <person name="Pearson M."/>
            <person name="Poon T.W."/>
            <person name="Priest M."/>
            <person name="Roberts A."/>
            <person name="Saif S."/>
            <person name="Shea T."/>
            <person name="Sisk P."/>
            <person name="Sykes S."/>
            <person name="Wortman J."/>
            <person name="Nusbaum C."/>
            <person name="Birren B."/>
        </authorList>
    </citation>
    <scope>NUCLEOTIDE SEQUENCE [LARGE SCALE GENOMIC DNA]</scope>
    <source>
        <strain evidence="2 3">CBS 606.96</strain>
    </source>
</reference>
<gene>
    <name evidence="2" type="ORF">A1O3_08052</name>
</gene>
<dbReference type="InterPro" id="IPR053030">
    <property type="entry name" value="Ribosomal_biogenesis_FAF1-like"/>
</dbReference>
<dbReference type="GeneID" id="19172143"/>
<dbReference type="STRING" id="1182542.W9YBN2"/>
<comment type="caution">
    <text evidence="2">The sequence shown here is derived from an EMBL/GenBank/DDBJ whole genome shotgun (WGS) entry which is preliminary data.</text>
</comment>
<name>W9YBN2_9EURO</name>
<proteinExistence type="predicted"/>
<feature type="compositionally biased region" description="Basic residues" evidence="1">
    <location>
        <begin position="1"/>
        <end position="10"/>
    </location>
</feature>
<dbReference type="PANTHER" id="PTHR28096">
    <property type="entry name" value="PROTEIN FAF1"/>
    <property type="match status" value="1"/>
</dbReference>
<feature type="compositionally biased region" description="Acidic residues" evidence="1">
    <location>
        <begin position="66"/>
        <end position="91"/>
    </location>
</feature>
<organism evidence="2 3">
    <name type="scientific">Capronia epimyces CBS 606.96</name>
    <dbReference type="NCBI Taxonomy" id="1182542"/>
    <lineage>
        <taxon>Eukaryota</taxon>
        <taxon>Fungi</taxon>
        <taxon>Dikarya</taxon>
        <taxon>Ascomycota</taxon>
        <taxon>Pezizomycotina</taxon>
        <taxon>Eurotiomycetes</taxon>
        <taxon>Chaetothyriomycetidae</taxon>
        <taxon>Chaetothyriales</taxon>
        <taxon>Herpotrichiellaceae</taxon>
        <taxon>Capronia</taxon>
    </lineage>
</organism>
<feature type="region of interest" description="Disordered" evidence="1">
    <location>
        <begin position="122"/>
        <end position="148"/>
    </location>
</feature>
<dbReference type="eggNOG" id="ENOG502QVP1">
    <property type="taxonomic scope" value="Eukaryota"/>
</dbReference>
<evidence type="ECO:0000256" key="1">
    <source>
        <dbReference type="SAM" id="MobiDB-lite"/>
    </source>
</evidence>
<dbReference type="EMBL" id="AMGY01000007">
    <property type="protein sequence ID" value="EXJ79769.1"/>
    <property type="molecule type" value="Genomic_DNA"/>
</dbReference>
<dbReference type="GO" id="GO:0000462">
    <property type="term" value="P:maturation of SSU-rRNA from tricistronic rRNA transcript (SSU-rRNA, 5.8S rRNA, LSU-rRNA)"/>
    <property type="evidence" value="ECO:0007669"/>
    <property type="project" value="TreeGrafter"/>
</dbReference>
<accession>W9YBN2</accession>
<dbReference type="GO" id="GO:0005730">
    <property type="term" value="C:nucleolus"/>
    <property type="evidence" value="ECO:0007669"/>
    <property type="project" value="TreeGrafter"/>
</dbReference>
<dbReference type="AlphaFoldDB" id="W9YBN2"/>
<sequence length="292" mass="33177">MSATLGKRKREVVVAARDTRRGTDSDNEQPTAHTTLSDVERDIFRKYFESTFEPLPESHAPTPSLLEDEENARDFSDEEDVEWEGLSEPEQENTTVEIIEHRTFTTDGTEEAELQRKQFKTFMTSAPPKNVEQMPPKKPDKQADQEDLSEELNLKHDLDLQRLLKESHLLEEAKTASTPGRHRHKAVDMRLQSLGSKGSIFHQEKMPLTHRRGITAKAATREGVRRREARENGIILERPTMKSKSSPARRERGVDVPAVGRFQGGTLKLSKRDIVDIQGPSRPGGRGKRGRR</sequence>
<evidence type="ECO:0000313" key="3">
    <source>
        <dbReference type="Proteomes" id="UP000019478"/>
    </source>
</evidence>
<dbReference type="RefSeq" id="XP_007736343.1">
    <property type="nucleotide sequence ID" value="XM_007738153.1"/>
</dbReference>
<dbReference type="InterPro" id="IPR027973">
    <property type="entry name" value="FSAF1-like"/>
</dbReference>